<dbReference type="AlphaFoldDB" id="A0A242BDT9"/>
<accession>A0A242BDT9</accession>
<evidence type="ECO:0000313" key="1">
    <source>
        <dbReference type="EMBL" id="OTN93647.1"/>
    </source>
</evidence>
<name>A0A242BDT9_ENTFC</name>
<gene>
    <name evidence="1" type="ORF">A5810_001523</name>
</gene>
<sequence>MEDELAVRVILSAGKDSIRYLYPLLKSKLNTKAKIARFTDSEVLNESLANNIVAVKALKREYKINGVDFFSRKLPDGKIELLFHAKDRNMILATTEKIMRDMQENPQKYLKKETVLKPSKGKKEPTLKEEIQNAKQIQQELLKNAPTQTLNKMIKKGKSL</sequence>
<evidence type="ECO:0000313" key="2">
    <source>
        <dbReference type="Proteomes" id="UP000194885"/>
    </source>
</evidence>
<protein>
    <submittedName>
        <fullName evidence="1">Uncharacterized protein</fullName>
    </submittedName>
</protein>
<reference evidence="1 2" key="1">
    <citation type="submission" date="2017-05" db="EMBL/GenBank/DDBJ databases">
        <title>The Genome Sequence of Enterococcus faecium 7H8_DIV0219.</title>
        <authorList>
            <consortium name="The Broad Institute Genomics Platform"/>
            <consortium name="The Broad Institute Genomic Center for Infectious Diseases"/>
            <person name="Earl A."/>
            <person name="Manson A."/>
            <person name="Schwartman J."/>
            <person name="Gilmore M."/>
            <person name="Abouelleil A."/>
            <person name="Cao P."/>
            <person name="Chapman S."/>
            <person name="Cusick C."/>
            <person name="Shea T."/>
            <person name="Young S."/>
            <person name="Neafsey D."/>
            <person name="Nusbaum C."/>
            <person name="Birren B."/>
        </authorList>
    </citation>
    <scope>NUCLEOTIDE SEQUENCE [LARGE SCALE GENOMIC DNA]</scope>
    <source>
        <strain evidence="1 2">7H8_DIV0219</strain>
    </source>
</reference>
<dbReference type="RefSeq" id="WP_086323361.1">
    <property type="nucleotide sequence ID" value="NZ_NGKW01000003.1"/>
</dbReference>
<dbReference type="Proteomes" id="UP000194885">
    <property type="component" value="Unassembled WGS sequence"/>
</dbReference>
<proteinExistence type="predicted"/>
<dbReference type="EMBL" id="NGKW01000003">
    <property type="protein sequence ID" value="OTN93647.1"/>
    <property type="molecule type" value="Genomic_DNA"/>
</dbReference>
<organism evidence="1 2">
    <name type="scientific">Enterococcus faecium</name>
    <name type="common">Streptococcus faecium</name>
    <dbReference type="NCBI Taxonomy" id="1352"/>
    <lineage>
        <taxon>Bacteria</taxon>
        <taxon>Bacillati</taxon>
        <taxon>Bacillota</taxon>
        <taxon>Bacilli</taxon>
        <taxon>Lactobacillales</taxon>
        <taxon>Enterococcaceae</taxon>
        <taxon>Enterococcus</taxon>
    </lineage>
</organism>
<comment type="caution">
    <text evidence="1">The sequence shown here is derived from an EMBL/GenBank/DDBJ whole genome shotgun (WGS) entry which is preliminary data.</text>
</comment>